<name>M4V7M4_9BACT</name>
<dbReference type="KEGG" id="bex:A11Q_220"/>
<dbReference type="PATRIC" id="fig|1184267.3.peg.221"/>
<evidence type="ECO:0000313" key="2">
    <source>
        <dbReference type="Proteomes" id="UP000012040"/>
    </source>
</evidence>
<proteinExistence type="predicted"/>
<sequence>MTKTQQIKILEDFVRQLPRYEKYLLKNGIEKTMREYLNLTREQITADFCELKAECKRVVRGDGDI</sequence>
<keyword evidence="2" id="KW-1185">Reference proteome</keyword>
<dbReference type="STRING" id="1184267.A11Q_220"/>
<dbReference type="HOGENOM" id="CLU_2840962_0_0_7"/>
<dbReference type="AlphaFoldDB" id="M4V7M4"/>
<protein>
    <submittedName>
        <fullName evidence="1">Uncharacterized protein</fullName>
    </submittedName>
</protein>
<accession>M4V7M4</accession>
<dbReference type="Proteomes" id="UP000012040">
    <property type="component" value="Chromosome"/>
</dbReference>
<dbReference type="RefSeq" id="WP_015468930.1">
    <property type="nucleotide sequence ID" value="NC_020813.1"/>
</dbReference>
<reference evidence="1 2" key="1">
    <citation type="journal article" date="2013" name="ISME J.">
        <title>By their genes ye shall know them: genomic signatures of predatory bacteria.</title>
        <authorList>
            <person name="Pasternak Z."/>
            <person name="Pietrokovski S."/>
            <person name="Rotem O."/>
            <person name="Gophna U."/>
            <person name="Lurie-Weinberger M.N."/>
            <person name="Jurkevitch E."/>
        </authorList>
    </citation>
    <scope>NUCLEOTIDE SEQUENCE [LARGE SCALE GENOMIC DNA]</scope>
    <source>
        <strain evidence="1 2">JSS</strain>
    </source>
</reference>
<gene>
    <name evidence="1" type="ORF">A11Q_220</name>
</gene>
<evidence type="ECO:0000313" key="1">
    <source>
        <dbReference type="EMBL" id="AGH94440.1"/>
    </source>
</evidence>
<dbReference type="EMBL" id="CP003537">
    <property type="protein sequence ID" value="AGH94440.1"/>
    <property type="molecule type" value="Genomic_DNA"/>
</dbReference>
<organism evidence="1 2">
    <name type="scientific">Pseudobdellovibrio exovorus JSS</name>
    <dbReference type="NCBI Taxonomy" id="1184267"/>
    <lineage>
        <taxon>Bacteria</taxon>
        <taxon>Pseudomonadati</taxon>
        <taxon>Bdellovibrionota</taxon>
        <taxon>Bdellovibrionia</taxon>
        <taxon>Bdellovibrionales</taxon>
        <taxon>Pseudobdellovibrionaceae</taxon>
        <taxon>Pseudobdellovibrio</taxon>
    </lineage>
</organism>